<dbReference type="OrthoDB" id="21204at2759"/>
<dbReference type="GO" id="GO:0008270">
    <property type="term" value="F:zinc ion binding"/>
    <property type="evidence" value="ECO:0007669"/>
    <property type="project" value="UniProtKB-KW"/>
</dbReference>
<dbReference type="InterPro" id="IPR001841">
    <property type="entry name" value="Znf_RING"/>
</dbReference>
<dbReference type="PANTHER" id="PTHR15710:SF242">
    <property type="entry name" value="OS06G0633500 PROTEIN"/>
    <property type="match status" value="1"/>
</dbReference>
<evidence type="ECO:0000256" key="8">
    <source>
        <dbReference type="SAM" id="Phobius"/>
    </source>
</evidence>
<dbReference type="EMBL" id="SZYD01001703">
    <property type="protein sequence ID" value="KAD0410211.1"/>
    <property type="molecule type" value="Genomic_DNA"/>
</dbReference>
<evidence type="ECO:0000313" key="10">
    <source>
        <dbReference type="EMBL" id="KAD0410211.1"/>
    </source>
</evidence>
<dbReference type="GO" id="GO:0005737">
    <property type="term" value="C:cytoplasm"/>
    <property type="evidence" value="ECO:0007669"/>
    <property type="project" value="TreeGrafter"/>
</dbReference>
<keyword evidence="8" id="KW-1133">Transmembrane helix</keyword>
<evidence type="ECO:0000259" key="9">
    <source>
        <dbReference type="PROSITE" id="PS50089"/>
    </source>
</evidence>
<evidence type="ECO:0000256" key="3">
    <source>
        <dbReference type="ARBA" id="ARBA00022723"/>
    </source>
</evidence>
<keyword evidence="3" id="KW-0479">Metal-binding</keyword>
<keyword evidence="11" id="KW-1185">Reference proteome</keyword>
<evidence type="ECO:0000313" key="11">
    <source>
        <dbReference type="Proteomes" id="UP000326396"/>
    </source>
</evidence>
<proteinExistence type="predicted"/>
<evidence type="ECO:0000256" key="1">
    <source>
        <dbReference type="ARBA" id="ARBA00000900"/>
    </source>
</evidence>
<gene>
    <name evidence="10" type="ORF">E3N88_44325</name>
</gene>
<feature type="region of interest" description="Disordered" evidence="7">
    <location>
        <begin position="97"/>
        <end position="116"/>
    </location>
</feature>
<keyword evidence="5" id="KW-0862">Zinc</keyword>
<evidence type="ECO:0000256" key="6">
    <source>
        <dbReference type="PROSITE-ProRule" id="PRU00175"/>
    </source>
</evidence>
<evidence type="ECO:0000256" key="5">
    <source>
        <dbReference type="ARBA" id="ARBA00022833"/>
    </source>
</evidence>
<feature type="transmembrane region" description="Helical" evidence="8">
    <location>
        <begin position="195"/>
        <end position="214"/>
    </location>
</feature>
<feature type="domain" description="RING-type" evidence="9">
    <location>
        <begin position="140"/>
        <end position="165"/>
    </location>
</feature>
<dbReference type="Proteomes" id="UP000326396">
    <property type="component" value="Unassembled WGS sequence"/>
</dbReference>
<evidence type="ECO:0000256" key="4">
    <source>
        <dbReference type="ARBA" id="ARBA00022771"/>
    </source>
</evidence>
<dbReference type="Pfam" id="PF13639">
    <property type="entry name" value="zf-RING_2"/>
    <property type="match status" value="1"/>
</dbReference>
<dbReference type="PANTHER" id="PTHR15710">
    <property type="entry name" value="E3 UBIQUITIN-PROTEIN LIGASE PRAJA"/>
    <property type="match status" value="1"/>
</dbReference>
<dbReference type="GO" id="GO:0016567">
    <property type="term" value="P:protein ubiquitination"/>
    <property type="evidence" value="ECO:0007669"/>
    <property type="project" value="TreeGrafter"/>
</dbReference>
<name>A0A5N6LCB8_9ASTR</name>
<sequence length="223" mass="25151">MDTDETSAGNPTRRCCLCHRILSSEIETRRALASTSICNNCNLLFFNERTRLNNSLESVENMLSQQILDFQPTILDHVNQSRQRHGDIFSYAAYESDSDASVDVNDDDDDGDDDGDEIEVVENMGESLDNVCVGSVVNRLPCCHVYHPSCIVPWLKNRNTCPLCRYELPTGDMDRSHQEPELQGALAVSGRGRRWFVVAPLVSVVGIVVMWWLGGRRIWWSKG</sequence>
<dbReference type="EC" id="2.3.2.27" evidence="2"/>
<keyword evidence="4 6" id="KW-0863">Zinc-finger</keyword>
<dbReference type="SUPFAM" id="SSF57850">
    <property type="entry name" value="RING/U-box"/>
    <property type="match status" value="1"/>
</dbReference>
<dbReference type="GO" id="GO:0061630">
    <property type="term" value="F:ubiquitin protein ligase activity"/>
    <property type="evidence" value="ECO:0007669"/>
    <property type="project" value="UniProtKB-EC"/>
</dbReference>
<dbReference type="InterPro" id="IPR013083">
    <property type="entry name" value="Znf_RING/FYVE/PHD"/>
</dbReference>
<protein>
    <recommendedName>
        <fullName evidence="2">RING-type E3 ubiquitin transferase</fullName>
        <ecNumber evidence="2">2.3.2.27</ecNumber>
    </recommendedName>
</protein>
<keyword evidence="8" id="KW-0812">Transmembrane</keyword>
<organism evidence="10 11">
    <name type="scientific">Mikania micrantha</name>
    <name type="common">bitter vine</name>
    <dbReference type="NCBI Taxonomy" id="192012"/>
    <lineage>
        <taxon>Eukaryota</taxon>
        <taxon>Viridiplantae</taxon>
        <taxon>Streptophyta</taxon>
        <taxon>Embryophyta</taxon>
        <taxon>Tracheophyta</taxon>
        <taxon>Spermatophyta</taxon>
        <taxon>Magnoliopsida</taxon>
        <taxon>eudicotyledons</taxon>
        <taxon>Gunneridae</taxon>
        <taxon>Pentapetalae</taxon>
        <taxon>asterids</taxon>
        <taxon>campanulids</taxon>
        <taxon>Asterales</taxon>
        <taxon>Asteraceae</taxon>
        <taxon>Asteroideae</taxon>
        <taxon>Heliantheae alliance</taxon>
        <taxon>Eupatorieae</taxon>
        <taxon>Mikania</taxon>
    </lineage>
</organism>
<dbReference type="AlphaFoldDB" id="A0A5N6LCB8"/>
<keyword evidence="8" id="KW-0472">Membrane</keyword>
<accession>A0A5N6LCB8</accession>
<comment type="catalytic activity">
    <reaction evidence="1">
        <text>S-ubiquitinyl-[E2 ubiquitin-conjugating enzyme]-L-cysteine + [acceptor protein]-L-lysine = [E2 ubiquitin-conjugating enzyme]-L-cysteine + N(6)-ubiquitinyl-[acceptor protein]-L-lysine.</text>
        <dbReference type="EC" id="2.3.2.27"/>
    </reaction>
</comment>
<comment type="caution">
    <text evidence="10">The sequence shown here is derived from an EMBL/GenBank/DDBJ whole genome shotgun (WGS) entry which is preliminary data.</text>
</comment>
<evidence type="ECO:0000256" key="7">
    <source>
        <dbReference type="SAM" id="MobiDB-lite"/>
    </source>
</evidence>
<evidence type="ECO:0000256" key="2">
    <source>
        <dbReference type="ARBA" id="ARBA00012483"/>
    </source>
</evidence>
<dbReference type="PROSITE" id="PS50089">
    <property type="entry name" value="ZF_RING_2"/>
    <property type="match status" value="1"/>
</dbReference>
<reference evidence="10 11" key="1">
    <citation type="submission" date="2019-05" db="EMBL/GenBank/DDBJ databases">
        <title>Mikania micrantha, genome provides insights into the molecular mechanism of rapid growth.</title>
        <authorList>
            <person name="Liu B."/>
        </authorList>
    </citation>
    <scope>NUCLEOTIDE SEQUENCE [LARGE SCALE GENOMIC DNA]</scope>
    <source>
        <strain evidence="10">NLD-2019</strain>
        <tissue evidence="10">Leaf</tissue>
    </source>
</reference>
<dbReference type="Gene3D" id="3.30.40.10">
    <property type="entry name" value="Zinc/RING finger domain, C3HC4 (zinc finger)"/>
    <property type="match status" value="1"/>
</dbReference>